<evidence type="ECO:0000313" key="2">
    <source>
        <dbReference type="EMBL" id="KPH80945.1"/>
    </source>
</evidence>
<gene>
    <name evidence="2" type="ORF">AE618_11190</name>
</gene>
<sequence>MISLASARVSAQGCDLDESPCSGCGCKGGPGYRHVETQRCVGFRQLDTLCGSPPTARCVPENAPGTGENRDCALRSRGRPARGAGS</sequence>
<dbReference type="Proteomes" id="UP000037822">
    <property type="component" value="Unassembled WGS sequence"/>
</dbReference>
<keyword evidence="3" id="KW-1185">Reference proteome</keyword>
<reference evidence="2 3" key="1">
    <citation type="submission" date="2015-07" db="EMBL/GenBank/DDBJ databases">
        <title>Whole genome sequencing of Bosea vaviloviae isolated from cave pool.</title>
        <authorList>
            <person name="Tan N.E.H."/>
            <person name="Lee Y.P."/>
            <person name="Gan H.M."/>
            <person name="Barton H."/>
            <person name="Savka M.A."/>
        </authorList>
    </citation>
    <scope>NUCLEOTIDE SEQUENCE [LARGE SCALE GENOMIC DNA]</scope>
    <source>
        <strain evidence="2 3">SD260</strain>
    </source>
</reference>
<dbReference type="EMBL" id="LGSZ01000035">
    <property type="protein sequence ID" value="KPH80945.1"/>
    <property type="molecule type" value="Genomic_DNA"/>
</dbReference>
<evidence type="ECO:0000313" key="3">
    <source>
        <dbReference type="Proteomes" id="UP000037822"/>
    </source>
</evidence>
<organism evidence="2 3">
    <name type="scientific">Bosea vaviloviae</name>
    <dbReference type="NCBI Taxonomy" id="1526658"/>
    <lineage>
        <taxon>Bacteria</taxon>
        <taxon>Pseudomonadati</taxon>
        <taxon>Pseudomonadota</taxon>
        <taxon>Alphaproteobacteria</taxon>
        <taxon>Hyphomicrobiales</taxon>
        <taxon>Boseaceae</taxon>
        <taxon>Bosea</taxon>
    </lineage>
</organism>
<protein>
    <submittedName>
        <fullName evidence="2">Uncharacterized protein</fullName>
    </submittedName>
</protein>
<comment type="caution">
    <text evidence="2">The sequence shown here is derived from an EMBL/GenBank/DDBJ whole genome shotgun (WGS) entry which is preliminary data.</text>
</comment>
<name>A0A0N1F6H4_9HYPH</name>
<accession>A0A0N1F6H4</accession>
<proteinExistence type="predicted"/>
<dbReference type="PATRIC" id="fig|1526658.3.peg.2866"/>
<evidence type="ECO:0000256" key="1">
    <source>
        <dbReference type="SAM" id="MobiDB-lite"/>
    </source>
</evidence>
<dbReference type="AlphaFoldDB" id="A0A0N1F6H4"/>
<feature type="region of interest" description="Disordered" evidence="1">
    <location>
        <begin position="61"/>
        <end position="86"/>
    </location>
</feature>